<evidence type="ECO:0000313" key="4">
    <source>
        <dbReference type="EMBL" id="ODM08283.1"/>
    </source>
</evidence>
<comment type="caution">
    <text evidence="4">The sequence shown here is derived from an EMBL/GenBank/DDBJ whole genome shotgun (WGS) entry which is preliminary data.</text>
</comment>
<gene>
    <name evidence="4" type="primary">envC</name>
    <name evidence="4" type="ORF">BEH84_05608</name>
</gene>
<reference evidence="4 5" key="1">
    <citation type="submission" date="2016-07" db="EMBL/GenBank/DDBJ databases">
        <title>Characterization of isolates of Eisenbergiella tayi derived from blood cultures, using whole genome sequencing.</title>
        <authorList>
            <person name="Burdz T."/>
            <person name="Wiebe D."/>
            <person name="Huynh C."/>
            <person name="Bernard K."/>
        </authorList>
    </citation>
    <scope>NUCLEOTIDE SEQUENCE [LARGE SCALE GENOMIC DNA]</scope>
    <source>
        <strain evidence="4 5">NML 120489</strain>
    </source>
</reference>
<keyword evidence="2" id="KW-0812">Transmembrane</keyword>
<evidence type="ECO:0000313" key="5">
    <source>
        <dbReference type="Proteomes" id="UP000095003"/>
    </source>
</evidence>
<keyword evidence="2" id="KW-1133">Transmembrane helix</keyword>
<dbReference type="SUPFAM" id="SSF51261">
    <property type="entry name" value="Duplicated hybrid motif"/>
    <property type="match status" value="1"/>
</dbReference>
<keyword evidence="4" id="KW-0378">Hydrolase</keyword>
<dbReference type="AlphaFoldDB" id="A0A1E3AHQ0"/>
<dbReference type="CDD" id="cd12797">
    <property type="entry name" value="M23_peptidase"/>
    <property type="match status" value="1"/>
</dbReference>
<dbReference type="RefSeq" id="WP_069159098.1">
    <property type="nucleotide sequence ID" value="NZ_DBFYTC010000235.1"/>
</dbReference>
<dbReference type="EMBL" id="MCGI01000006">
    <property type="protein sequence ID" value="ODM08283.1"/>
    <property type="molecule type" value="Genomic_DNA"/>
</dbReference>
<feature type="region of interest" description="Disordered" evidence="1">
    <location>
        <begin position="102"/>
        <end position="126"/>
    </location>
</feature>
<dbReference type="PANTHER" id="PTHR21666:SF270">
    <property type="entry name" value="MUREIN HYDROLASE ACTIVATOR ENVC"/>
    <property type="match status" value="1"/>
</dbReference>
<proteinExistence type="predicted"/>
<dbReference type="Pfam" id="PF01551">
    <property type="entry name" value="Peptidase_M23"/>
    <property type="match status" value="1"/>
</dbReference>
<organism evidence="4 5">
    <name type="scientific">Eisenbergiella tayi</name>
    <dbReference type="NCBI Taxonomy" id="1432052"/>
    <lineage>
        <taxon>Bacteria</taxon>
        <taxon>Bacillati</taxon>
        <taxon>Bacillota</taxon>
        <taxon>Clostridia</taxon>
        <taxon>Lachnospirales</taxon>
        <taxon>Lachnospiraceae</taxon>
        <taxon>Eisenbergiella</taxon>
    </lineage>
</organism>
<evidence type="ECO:0000259" key="3">
    <source>
        <dbReference type="Pfam" id="PF01551"/>
    </source>
</evidence>
<accession>A0A1E3AHQ0</accession>
<protein>
    <submittedName>
        <fullName evidence="4">Murein hydrolase activator EnvC</fullName>
    </submittedName>
</protein>
<dbReference type="Proteomes" id="UP000095003">
    <property type="component" value="Unassembled WGS sequence"/>
</dbReference>
<dbReference type="InterPro" id="IPR011055">
    <property type="entry name" value="Dup_hybrid_motif"/>
</dbReference>
<dbReference type="Gene3D" id="2.70.70.10">
    <property type="entry name" value="Glucose Permease (Domain IIA)"/>
    <property type="match status" value="1"/>
</dbReference>
<dbReference type="InterPro" id="IPR016047">
    <property type="entry name" value="M23ase_b-sheet_dom"/>
</dbReference>
<keyword evidence="2" id="KW-0472">Membrane</keyword>
<evidence type="ECO:0000256" key="1">
    <source>
        <dbReference type="SAM" id="MobiDB-lite"/>
    </source>
</evidence>
<dbReference type="GeneID" id="93301471"/>
<evidence type="ECO:0000256" key="2">
    <source>
        <dbReference type="SAM" id="Phobius"/>
    </source>
</evidence>
<dbReference type="InterPro" id="IPR050570">
    <property type="entry name" value="Cell_wall_metabolism_enzyme"/>
</dbReference>
<feature type="domain" description="M23ase beta-sheet core" evidence="3">
    <location>
        <begin position="162"/>
        <end position="255"/>
    </location>
</feature>
<name>A0A1E3AHQ0_9FIRM</name>
<feature type="transmembrane region" description="Helical" evidence="2">
    <location>
        <begin position="48"/>
        <end position="67"/>
    </location>
</feature>
<dbReference type="PANTHER" id="PTHR21666">
    <property type="entry name" value="PEPTIDASE-RELATED"/>
    <property type="match status" value="1"/>
</dbReference>
<sequence>MEDLEQERKQKRREALEEYQKIISYEITPGTAEPVRNRKPSRRFRIRFRHIFFGAAVIVTAFCYFFIGNQLRVTNERNKALQKELTSNLEQLSQLEENILSQNGSAEPTEESAAETEETASDVQEETVPSASFTAIYPLTSSCVILHTYGPYAASDGSSAYSYGLDLGTEQDTDVIAAESGTVLFAGEDEETGLTVRIDHGNGYITHYCYNKELRVNAGETVAAGQTVALTGALNENGEPHMEFRVTWNGDYIDPEDVLEIKG</sequence>
<feature type="compositionally biased region" description="Acidic residues" evidence="1">
    <location>
        <begin position="108"/>
        <end position="125"/>
    </location>
</feature>
<dbReference type="GO" id="GO:0004222">
    <property type="term" value="F:metalloendopeptidase activity"/>
    <property type="evidence" value="ECO:0007669"/>
    <property type="project" value="TreeGrafter"/>
</dbReference>